<keyword evidence="3 6" id="KW-0812">Transmembrane</keyword>
<dbReference type="STRING" id="6412.T1G6T8"/>
<keyword evidence="4 6" id="KW-1133">Transmembrane helix</keyword>
<protein>
    <recommendedName>
        <fullName evidence="10">Transmembrane protein 256 homolog</fullName>
    </recommendedName>
</protein>
<dbReference type="EMBL" id="KB097563">
    <property type="protein sequence ID" value="ESN94754.1"/>
    <property type="molecule type" value="Genomic_DNA"/>
</dbReference>
<evidence type="ECO:0008006" key="10">
    <source>
        <dbReference type="Google" id="ProtNLM"/>
    </source>
</evidence>
<dbReference type="Pfam" id="PF04241">
    <property type="entry name" value="DUF423"/>
    <property type="match status" value="1"/>
</dbReference>
<dbReference type="GeneID" id="20216785"/>
<dbReference type="Proteomes" id="UP000015101">
    <property type="component" value="Unassembled WGS sequence"/>
</dbReference>
<dbReference type="eggNOG" id="KOG3472">
    <property type="taxonomic scope" value="Eukaryota"/>
</dbReference>
<dbReference type="RefSeq" id="XP_009027090.1">
    <property type="nucleotide sequence ID" value="XM_009028842.1"/>
</dbReference>
<evidence type="ECO:0000256" key="2">
    <source>
        <dbReference type="ARBA" id="ARBA00006208"/>
    </source>
</evidence>
<reference evidence="9" key="1">
    <citation type="submission" date="2012-12" db="EMBL/GenBank/DDBJ databases">
        <authorList>
            <person name="Hellsten U."/>
            <person name="Grimwood J."/>
            <person name="Chapman J.A."/>
            <person name="Shapiro H."/>
            <person name="Aerts A."/>
            <person name="Otillar R.P."/>
            <person name="Terry A.Y."/>
            <person name="Boore J.L."/>
            <person name="Simakov O."/>
            <person name="Marletaz F."/>
            <person name="Cho S.-J."/>
            <person name="Edsinger-Gonzales E."/>
            <person name="Havlak P."/>
            <person name="Kuo D.-H."/>
            <person name="Larsson T."/>
            <person name="Lv J."/>
            <person name="Arendt D."/>
            <person name="Savage R."/>
            <person name="Osoegawa K."/>
            <person name="de Jong P."/>
            <person name="Lindberg D.R."/>
            <person name="Seaver E.C."/>
            <person name="Weisblat D.A."/>
            <person name="Putnam N.H."/>
            <person name="Grigoriev I.V."/>
            <person name="Rokhsar D.S."/>
        </authorList>
    </citation>
    <scope>NUCLEOTIDE SEQUENCE</scope>
</reference>
<evidence type="ECO:0000256" key="1">
    <source>
        <dbReference type="ARBA" id="ARBA00004141"/>
    </source>
</evidence>
<dbReference type="GO" id="GO:0016020">
    <property type="term" value="C:membrane"/>
    <property type="evidence" value="ECO:0000318"/>
    <property type="project" value="GO_Central"/>
</dbReference>
<reference evidence="7 9" key="2">
    <citation type="journal article" date="2013" name="Nature">
        <title>Insights into bilaterian evolution from three spiralian genomes.</title>
        <authorList>
            <person name="Simakov O."/>
            <person name="Marletaz F."/>
            <person name="Cho S.J."/>
            <person name="Edsinger-Gonzales E."/>
            <person name="Havlak P."/>
            <person name="Hellsten U."/>
            <person name="Kuo D.H."/>
            <person name="Larsson T."/>
            <person name="Lv J."/>
            <person name="Arendt D."/>
            <person name="Savage R."/>
            <person name="Osoegawa K."/>
            <person name="de Jong P."/>
            <person name="Grimwood J."/>
            <person name="Chapman J.A."/>
            <person name="Shapiro H."/>
            <person name="Aerts A."/>
            <person name="Otillar R.P."/>
            <person name="Terry A.Y."/>
            <person name="Boore J.L."/>
            <person name="Grigoriev I.V."/>
            <person name="Lindberg D.R."/>
            <person name="Seaver E.C."/>
            <person name="Weisblat D.A."/>
            <person name="Putnam N.H."/>
            <person name="Rokhsar D.S."/>
        </authorList>
    </citation>
    <scope>NUCLEOTIDE SEQUENCE</scope>
</reference>
<dbReference type="EMBL" id="AMQM01007093">
    <property type="status" value="NOT_ANNOTATED_CDS"/>
    <property type="molecule type" value="Genomic_DNA"/>
</dbReference>
<dbReference type="FunCoup" id="T1G6T8">
    <property type="interactions" value="134"/>
</dbReference>
<comment type="similarity">
    <text evidence="2">Belongs to the TMEM256 family.</text>
</comment>
<evidence type="ECO:0000313" key="9">
    <source>
        <dbReference type="Proteomes" id="UP000015101"/>
    </source>
</evidence>
<reference evidence="8" key="3">
    <citation type="submission" date="2015-06" db="UniProtKB">
        <authorList>
            <consortium name="EnsemblMetazoa"/>
        </authorList>
    </citation>
    <scope>IDENTIFICATION</scope>
</reference>
<evidence type="ECO:0000313" key="8">
    <source>
        <dbReference type="EnsemblMetazoa" id="HelroP87652"/>
    </source>
</evidence>
<comment type="subcellular location">
    <subcellularLocation>
        <location evidence="1">Membrane</location>
        <topology evidence="1">Multi-pass membrane protein</topology>
    </subcellularLocation>
</comment>
<dbReference type="EnsemblMetazoa" id="HelroT87652">
    <property type="protein sequence ID" value="HelroP87652"/>
    <property type="gene ID" value="HelroG87652"/>
</dbReference>
<evidence type="ECO:0000256" key="3">
    <source>
        <dbReference type="ARBA" id="ARBA00022692"/>
    </source>
</evidence>
<dbReference type="PANTHER" id="PTHR43461:SF1">
    <property type="entry name" value="TRANSMEMBRANE PROTEIN 256"/>
    <property type="match status" value="1"/>
</dbReference>
<dbReference type="InterPro" id="IPR006696">
    <property type="entry name" value="DUF423"/>
</dbReference>
<accession>T1G6T8</accession>
<sequence>MNSCDRALVRVAGVSGAIAVVMGAYGAHVFRQKQRPEEFKVVKAYETGNRYHLIHSAVLLAAPLTRRPQLVGGLLIGGMLLFSGGCYIYSLTDNQCIRKVTPFGGLMLIAAWVCMAL</sequence>
<organism evidence="8 9">
    <name type="scientific">Helobdella robusta</name>
    <name type="common">Californian leech</name>
    <dbReference type="NCBI Taxonomy" id="6412"/>
    <lineage>
        <taxon>Eukaryota</taxon>
        <taxon>Metazoa</taxon>
        <taxon>Spiralia</taxon>
        <taxon>Lophotrochozoa</taxon>
        <taxon>Annelida</taxon>
        <taxon>Clitellata</taxon>
        <taxon>Hirudinea</taxon>
        <taxon>Rhynchobdellida</taxon>
        <taxon>Glossiphoniidae</taxon>
        <taxon>Helobdella</taxon>
    </lineage>
</organism>
<evidence type="ECO:0000313" key="7">
    <source>
        <dbReference type="EMBL" id="ESN94754.1"/>
    </source>
</evidence>
<dbReference type="InParanoid" id="T1G6T8"/>
<dbReference type="KEGG" id="hro:HELRODRAFT_87652"/>
<proteinExistence type="inferred from homology"/>
<dbReference type="HOGENOM" id="CLU_096548_1_2_1"/>
<dbReference type="PANTHER" id="PTHR43461">
    <property type="entry name" value="TRANSMEMBRANE PROTEIN 256"/>
    <property type="match status" value="1"/>
</dbReference>
<evidence type="ECO:0000256" key="6">
    <source>
        <dbReference type="SAM" id="Phobius"/>
    </source>
</evidence>
<dbReference type="CTD" id="20216785"/>
<dbReference type="AlphaFoldDB" id="T1G6T8"/>
<evidence type="ECO:0000256" key="4">
    <source>
        <dbReference type="ARBA" id="ARBA00022989"/>
    </source>
</evidence>
<keyword evidence="9" id="KW-1185">Reference proteome</keyword>
<keyword evidence="5 6" id="KW-0472">Membrane</keyword>
<evidence type="ECO:0000256" key="5">
    <source>
        <dbReference type="ARBA" id="ARBA00023136"/>
    </source>
</evidence>
<feature type="transmembrane region" description="Helical" evidence="6">
    <location>
        <begin position="70"/>
        <end position="89"/>
    </location>
</feature>
<gene>
    <name evidence="8" type="primary">20216785</name>
    <name evidence="7" type="ORF">HELRODRAFT_87652</name>
</gene>
<dbReference type="OrthoDB" id="269173at2759"/>
<dbReference type="OMA" id="YHYSITG"/>
<feature type="transmembrane region" description="Helical" evidence="6">
    <location>
        <begin position="7"/>
        <end position="27"/>
    </location>
</feature>
<name>T1G6T8_HELRO</name>